<comment type="subunit">
    <text evidence="5">Binds ribosomal protein uS19.</text>
</comment>
<protein>
    <recommendedName>
        <fullName evidence="5">Ribosome maturation factor RimM</fullName>
    </recommendedName>
</protein>
<dbReference type="InterPro" id="IPR036976">
    <property type="entry name" value="RimM_N_sf"/>
</dbReference>
<proteinExistence type="inferred from homology"/>
<reference evidence="8 9" key="1">
    <citation type="submission" date="2015-01" db="EMBL/GenBank/DDBJ databases">
        <title>Comparative genomics of the lactic acid bacteria isolated from the honey bee gut.</title>
        <authorList>
            <person name="Ellegaard K.M."/>
            <person name="Tamarit D."/>
            <person name="Javelind E."/>
            <person name="Olofsson T."/>
            <person name="Andersson S.G."/>
            <person name="Vasquez A."/>
        </authorList>
    </citation>
    <scope>NUCLEOTIDE SEQUENCE [LARGE SCALE GENOMIC DNA]</scope>
    <source>
        <strain evidence="8 9">Bin4</strain>
    </source>
</reference>
<dbReference type="PANTHER" id="PTHR33692:SF1">
    <property type="entry name" value="RIBOSOME MATURATION FACTOR RIMM"/>
    <property type="match status" value="1"/>
</dbReference>
<evidence type="ECO:0000259" key="6">
    <source>
        <dbReference type="Pfam" id="PF01782"/>
    </source>
</evidence>
<dbReference type="GO" id="GO:0005737">
    <property type="term" value="C:cytoplasm"/>
    <property type="evidence" value="ECO:0007669"/>
    <property type="project" value="UniProtKB-SubCell"/>
</dbReference>
<dbReference type="InterPro" id="IPR011961">
    <property type="entry name" value="RimM"/>
</dbReference>
<keyword evidence="9" id="KW-1185">Reference proteome</keyword>
<keyword evidence="4 5" id="KW-0143">Chaperone</keyword>
<dbReference type="AlphaFoldDB" id="A0A0F4LUQ1"/>
<dbReference type="InterPro" id="IPR009000">
    <property type="entry name" value="Transl_B-barrel_sf"/>
</dbReference>
<dbReference type="GO" id="GO:0005840">
    <property type="term" value="C:ribosome"/>
    <property type="evidence" value="ECO:0007669"/>
    <property type="project" value="InterPro"/>
</dbReference>
<dbReference type="Gene3D" id="2.40.30.60">
    <property type="entry name" value="RimM"/>
    <property type="match status" value="1"/>
</dbReference>
<comment type="function">
    <text evidence="5">An accessory protein needed during the final step in the assembly of 30S ribosomal subunit, possibly for assembly of the head region. Essential for efficient processing of 16S rRNA. May be needed both before and after RbfA during the maturation of 16S rRNA. It has affinity for free ribosomal 30S subunits but not for 70S ribosomes.</text>
</comment>
<dbReference type="HAMAP" id="MF_00014">
    <property type="entry name" value="Ribosome_mat_RimM"/>
    <property type="match status" value="1"/>
</dbReference>
<evidence type="ECO:0000256" key="4">
    <source>
        <dbReference type="ARBA" id="ARBA00023186"/>
    </source>
</evidence>
<evidence type="ECO:0000256" key="1">
    <source>
        <dbReference type="ARBA" id="ARBA00022490"/>
    </source>
</evidence>
<evidence type="ECO:0000313" key="8">
    <source>
        <dbReference type="EMBL" id="KJY62477.1"/>
    </source>
</evidence>
<feature type="domain" description="RimM N-terminal" evidence="6">
    <location>
        <begin position="9"/>
        <end position="90"/>
    </location>
</feature>
<dbReference type="HOGENOM" id="CLU_077636_3_2_9"/>
<name>A0A0F4LUQ1_9LACO</name>
<accession>A0A0F4LUQ1</accession>
<comment type="caution">
    <text evidence="8">The sequence shown here is derived from an EMBL/GenBank/DDBJ whole genome shotgun (WGS) entry which is preliminary data.</text>
</comment>
<dbReference type="STRING" id="1218492.JG30_06920"/>
<dbReference type="InterPro" id="IPR011033">
    <property type="entry name" value="PRC_barrel-like_sf"/>
</dbReference>
<gene>
    <name evidence="5 8" type="primary">rimM</name>
    <name evidence="8" type="ORF">JG30_06920</name>
</gene>
<dbReference type="GO" id="GO:0042274">
    <property type="term" value="P:ribosomal small subunit biogenesis"/>
    <property type="evidence" value="ECO:0007669"/>
    <property type="project" value="UniProtKB-UniRule"/>
</dbReference>
<comment type="similarity">
    <text evidence="5">Belongs to the RimM family.</text>
</comment>
<dbReference type="GO" id="GO:0006364">
    <property type="term" value="P:rRNA processing"/>
    <property type="evidence" value="ECO:0007669"/>
    <property type="project" value="UniProtKB-UniRule"/>
</dbReference>
<evidence type="ECO:0000259" key="7">
    <source>
        <dbReference type="Pfam" id="PF24986"/>
    </source>
</evidence>
<dbReference type="PATRIC" id="fig|1218492.5.peg.828"/>
<dbReference type="InterPro" id="IPR056792">
    <property type="entry name" value="PRC_RimM"/>
</dbReference>
<dbReference type="PANTHER" id="PTHR33692">
    <property type="entry name" value="RIBOSOME MATURATION FACTOR RIMM"/>
    <property type="match status" value="1"/>
</dbReference>
<dbReference type="Pfam" id="PF24986">
    <property type="entry name" value="PRC_RimM"/>
    <property type="match status" value="1"/>
</dbReference>
<comment type="domain">
    <text evidence="5">The PRC barrel domain binds ribosomal protein uS19.</text>
</comment>
<comment type="subcellular location">
    <subcellularLocation>
        <location evidence="5">Cytoplasm</location>
    </subcellularLocation>
</comment>
<keyword evidence="2 5" id="KW-0690">Ribosome biogenesis</keyword>
<dbReference type="InterPro" id="IPR002676">
    <property type="entry name" value="RimM_N"/>
</dbReference>
<dbReference type="Pfam" id="PF01782">
    <property type="entry name" value="RimM"/>
    <property type="match status" value="1"/>
</dbReference>
<keyword evidence="3 5" id="KW-0698">rRNA processing</keyword>
<dbReference type="EMBL" id="JXJQ01000006">
    <property type="protein sequence ID" value="KJY62477.1"/>
    <property type="molecule type" value="Genomic_DNA"/>
</dbReference>
<dbReference type="Proteomes" id="UP000033558">
    <property type="component" value="Unassembled WGS sequence"/>
</dbReference>
<evidence type="ECO:0000256" key="2">
    <source>
        <dbReference type="ARBA" id="ARBA00022517"/>
    </source>
</evidence>
<evidence type="ECO:0000313" key="9">
    <source>
        <dbReference type="Proteomes" id="UP000033558"/>
    </source>
</evidence>
<dbReference type="OrthoDB" id="9810331at2"/>
<dbReference type="SUPFAM" id="SSF50447">
    <property type="entry name" value="Translation proteins"/>
    <property type="match status" value="1"/>
</dbReference>
<feature type="domain" description="Ribosome maturation factor RimM PRC barrel" evidence="7">
    <location>
        <begin position="103"/>
        <end position="170"/>
    </location>
</feature>
<organism evidence="8 9">
    <name type="scientific">Bombilactobacillus mellifer</name>
    <dbReference type="NCBI Taxonomy" id="1218492"/>
    <lineage>
        <taxon>Bacteria</taxon>
        <taxon>Bacillati</taxon>
        <taxon>Bacillota</taxon>
        <taxon>Bacilli</taxon>
        <taxon>Lactobacillales</taxon>
        <taxon>Lactobacillaceae</taxon>
        <taxon>Bombilactobacillus</taxon>
    </lineage>
</organism>
<evidence type="ECO:0000256" key="3">
    <source>
        <dbReference type="ARBA" id="ARBA00022552"/>
    </source>
</evidence>
<dbReference type="RefSeq" id="WP_052725190.1">
    <property type="nucleotide sequence ID" value="NZ_JBHSZT010000001.1"/>
</dbReference>
<dbReference type="GO" id="GO:0043022">
    <property type="term" value="F:ribosome binding"/>
    <property type="evidence" value="ECO:0007669"/>
    <property type="project" value="InterPro"/>
</dbReference>
<keyword evidence="1 5" id="KW-0963">Cytoplasm</keyword>
<evidence type="ECO:0000256" key="5">
    <source>
        <dbReference type="HAMAP-Rule" id="MF_00014"/>
    </source>
</evidence>
<dbReference type="Gene3D" id="2.30.30.240">
    <property type="entry name" value="PRC-barrel domain"/>
    <property type="match status" value="1"/>
</dbReference>
<sequence>MTEMQYLRVGRVLSFHGLQGEMKLQVISDDPEQRFAPQTQLSLQHDTQRQAVTVQTSRPYKGFWLVKFVEINDLTEAEIYRNWEVMIATDQLSPLPTGQYYYKDIMGIKVVDQQRGYLGQVSDILALGPNDVWVITNSAGQEILIPIIKSVLLQVNLSEATATVDLPEGLIDEN</sequence>
<dbReference type="NCBIfam" id="TIGR02273">
    <property type="entry name" value="16S_RimM"/>
    <property type="match status" value="1"/>
</dbReference>
<dbReference type="SUPFAM" id="SSF50346">
    <property type="entry name" value="PRC-barrel domain"/>
    <property type="match status" value="1"/>
</dbReference>